<gene>
    <name evidence="1" type="ORF">PHJA_000458500</name>
</gene>
<proteinExistence type="predicted"/>
<dbReference type="Proteomes" id="UP000653305">
    <property type="component" value="Unassembled WGS sequence"/>
</dbReference>
<evidence type="ECO:0000313" key="1">
    <source>
        <dbReference type="EMBL" id="GFP83151.1"/>
    </source>
</evidence>
<evidence type="ECO:0000313" key="2">
    <source>
        <dbReference type="Proteomes" id="UP000653305"/>
    </source>
</evidence>
<dbReference type="OrthoDB" id="2303at2759"/>
<reference evidence="1" key="1">
    <citation type="submission" date="2020-07" db="EMBL/GenBank/DDBJ databases">
        <title>Ethylene signaling mediates host invasion by parasitic plants.</title>
        <authorList>
            <person name="Yoshida S."/>
        </authorList>
    </citation>
    <scope>NUCLEOTIDE SEQUENCE</scope>
    <source>
        <strain evidence="1">Okayama</strain>
    </source>
</reference>
<dbReference type="AlphaFoldDB" id="A0A830BM86"/>
<sequence length="71" mass="8305">INVLSCSINTLKELYDIFGVEVDQNFYCQIGVFSSPWPSTYYLLSCNCYLIRFSYYICSEPTNHSGWVRNE</sequence>
<accession>A0A830BM86</accession>
<protein>
    <submittedName>
        <fullName evidence="1">ATP synthase subunit a chloroplastic</fullName>
    </submittedName>
</protein>
<organism evidence="1 2">
    <name type="scientific">Phtheirospermum japonicum</name>
    <dbReference type="NCBI Taxonomy" id="374723"/>
    <lineage>
        <taxon>Eukaryota</taxon>
        <taxon>Viridiplantae</taxon>
        <taxon>Streptophyta</taxon>
        <taxon>Embryophyta</taxon>
        <taxon>Tracheophyta</taxon>
        <taxon>Spermatophyta</taxon>
        <taxon>Magnoliopsida</taxon>
        <taxon>eudicotyledons</taxon>
        <taxon>Gunneridae</taxon>
        <taxon>Pentapetalae</taxon>
        <taxon>asterids</taxon>
        <taxon>lamiids</taxon>
        <taxon>Lamiales</taxon>
        <taxon>Orobanchaceae</taxon>
        <taxon>Orobanchaceae incertae sedis</taxon>
        <taxon>Phtheirospermum</taxon>
    </lineage>
</organism>
<keyword evidence="2" id="KW-1185">Reference proteome</keyword>
<comment type="caution">
    <text evidence="1">The sequence shown here is derived from an EMBL/GenBank/DDBJ whole genome shotgun (WGS) entry which is preliminary data.</text>
</comment>
<name>A0A830BM86_9LAMI</name>
<dbReference type="EMBL" id="BMAC01000058">
    <property type="protein sequence ID" value="GFP83151.1"/>
    <property type="molecule type" value="Genomic_DNA"/>
</dbReference>
<feature type="non-terminal residue" evidence="1">
    <location>
        <position position="1"/>
    </location>
</feature>